<protein>
    <submittedName>
        <fullName evidence="5">AAA family ATPase</fullName>
    </submittedName>
</protein>
<dbReference type="InterPro" id="IPR041664">
    <property type="entry name" value="AAA_16"/>
</dbReference>
<dbReference type="Gene3D" id="1.10.10.10">
    <property type="entry name" value="Winged helix-like DNA-binding domain superfamily/Winged helix DNA-binding domain"/>
    <property type="match status" value="1"/>
</dbReference>
<dbReference type="InterPro" id="IPR016032">
    <property type="entry name" value="Sig_transdc_resp-reg_C-effctor"/>
</dbReference>
<evidence type="ECO:0000313" key="5">
    <source>
        <dbReference type="EMBL" id="GAA4970147.1"/>
    </source>
</evidence>
<proteinExistence type="predicted"/>
<reference evidence="6" key="1">
    <citation type="journal article" date="2019" name="Int. J. Syst. Evol. Microbiol.">
        <title>The Global Catalogue of Microorganisms (GCM) 10K type strain sequencing project: providing services to taxonomists for standard genome sequencing and annotation.</title>
        <authorList>
            <consortium name="The Broad Institute Genomics Platform"/>
            <consortium name="The Broad Institute Genome Sequencing Center for Infectious Disease"/>
            <person name="Wu L."/>
            <person name="Ma J."/>
        </authorList>
    </citation>
    <scope>NUCLEOTIDE SEQUENCE [LARGE SCALE GENOMIC DNA]</scope>
    <source>
        <strain evidence="6">JCM 17657</strain>
    </source>
</reference>
<keyword evidence="1" id="KW-0547">Nucleotide-binding</keyword>
<gene>
    <name evidence="5" type="ORF">GCM10023257_02520</name>
</gene>
<evidence type="ECO:0000313" key="6">
    <source>
        <dbReference type="Proteomes" id="UP001500610"/>
    </source>
</evidence>
<dbReference type="EMBL" id="BAABIV010000001">
    <property type="protein sequence ID" value="GAA4970147.1"/>
    <property type="molecule type" value="Genomic_DNA"/>
</dbReference>
<keyword evidence="2" id="KW-0067">ATP-binding</keyword>
<feature type="domain" description="Bacterial transcriptional activator" evidence="4">
    <location>
        <begin position="128"/>
        <end position="266"/>
    </location>
</feature>
<evidence type="ECO:0000259" key="4">
    <source>
        <dbReference type="SMART" id="SM01043"/>
    </source>
</evidence>
<sequence length="1124" mass="120413">MLGYPVAVMNTRQAHGTQGAAPLLRLHLFGGFSMDRDGGQPLAERWPRPGARTLVKLLAVVPGHRLHREQAMDVCWPDAGHRAATGSLRVALHAARRALEPELAPRASSSYLKSDGEMLLLDPATVWIDADHAESTARAAVADGSVDELARALARFTGEILPEDRYAPWTAARREGLALLKEQVLLRLAGAHLDGGAFAEAAAAAEQVLASSPAEELAHRVLIDACLRQGLRRRAVRQYHACREALDAELGVRPGPETERLHRAALADTHVRAPVLATPPTLLPLRVARDAPPLRGRDQTLRRLLTATDGPPVTFLTGEAGVGKTRLAGEVARRAASAGTAVLWGSGQEAEGHTPYGAFAEALDGWLAGHDAGERARVGGEYPELAAFLPSLGRVATGSERSPEEERDRLFRASTMFLGDLAVRCPVLVVLDDLHAADTGSFRLLGHLARRAGERGTALRFLVTYREEEVPEGDTRRSVVASLLRQRLGAREEVGRLDEEACLTVVRDAAGHRPDDPARARRVWELSLGNPLFALELTRGLNEGGTDNDVTPEGVRELVTGRLVRLDPDTRRVVEALSVAGGETALTELLDVAEHGLRPPVSGAAAADALDRAISASLLEERQVVVAGRPEAGVAFRHPLVRLTCYEQLTTVRRRQLHAAYARTVARRRPDAVDTLAAHFTRADDPRAATYLRRAAERAAGLYANDTADRYYRDLVARLDVDAARARLAHAHVLRRMGHFEQAADTLRLALAEFARRGGHDDAVLAAALLAETLVKTSAPDAGRRVLREHPVTADTAPEPAACHHLARSVVRCVQGRYADGAEAARQALDAARDVPGARGQGLAARALALNAANLGLAGRFDEAREAGDRALAPAEAYGEPTLLGSVLSTVRENARRSGRLREAVDIGTRALGLAERSGDPTAAAFERANLAELHLLLQEPGPARALADHAVSGAEPYDAWCLPYALATQARVRAFAGAATEANALLDRAEAVATARGDRQAEHEVRTARAELALHTGRPGDALRALDGHFADAPVLATWAELLSGNRSAALRLARAEVARSRRTGERLAEVEARTALGACLCRLGRAPQGDAELRRADSLAAALPYPAGTRRVAWARQILKGA</sequence>
<comment type="caution">
    <text evidence="5">The sequence shown here is derived from an EMBL/GenBank/DDBJ whole genome shotgun (WGS) entry which is preliminary data.</text>
</comment>
<dbReference type="Proteomes" id="UP001500610">
    <property type="component" value="Unassembled WGS sequence"/>
</dbReference>
<dbReference type="PANTHER" id="PTHR16305:SF28">
    <property type="entry name" value="GUANYLATE CYCLASE DOMAIN-CONTAINING PROTEIN"/>
    <property type="match status" value="1"/>
</dbReference>
<dbReference type="Gene3D" id="3.40.50.300">
    <property type="entry name" value="P-loop containing nucleotide triphosphate hydrolases"/>
    <property type="match status" value="1"/>
</dbReference>
<name>A0ABP9HG97_9ACTN</name>
<dbReference type="SMART" id="SM01043">
    <property type="entry name" value="BTAD"/>
    <property type="match status" value="1"/>
</dbReference>
<dbReference type="InterPro" id="IPR011990">
    <property type="entry name" value="TPR-like_helical_dom_sf"/>
</dbReference>
<dbReference type="InterPro" id="IPR027417">
    <property type="entry name" value="P-loop_NTPase"/>
</dbReference>
<organism evidence="5 6">
    <name type="scientific">Streptomyces hyderabadensis</name>
    <dbReference type="NCBI Taxonomy" id="598549"/>
    <lineage>
        <taxon>Bacteria</taxon>
        <taxon>Bacillati</taxon>
        <taxon>Actinomycetota</taxon>
        <taxon>Actinomycetes</taxon>
        <taxon>Kitasatosporales</taxon>
        <taxon>Streptomycetaceae</taxon>
        <taxon>Streptomyces</taxon>
    </lineage>
</organism>
<evidence type="ECO:0000256" key="3">
    <source>
        <dbReference type="ARBA" id="ARBA00023012"/>
    </source>
</evidence>
<keyword evidence="3" id="KW-0902">Two-component regulatory system</keyword>
<dbReference type="InterPro" id="IPR005158">
    <property type="entry name" value="BTAD"/>
</dbReference>
<dbReference type="SUPFAM" id="SSF46894">
    <property type="entry name" value="C-terminal effector domain of the bipartite response regulators"/>
    <property type="match status" value="1"/>
</dbReference>
<evidence type="ECO:0000256" key="1">
    <source>
        <dbReference type="ARBA" id="ARBA00022741"/>
    </source>
</evidence>
<dbReference type="PANTHER" id="PTHR16305">
    <property type="entry name" value="TESTICULAR SOLUBLE ADENYLYL CYCLASE"/>
    <property type="match status" value="1"/>
</dbReference>
<dbReference type="Pfam" id="PF03704">
    <property type="entry name" value="BTAD"/>
    <property type="match status" value="1"/>
</dbReference>
<dbReference type="SUPFAM" id="SSF48452">
    <property type="entry name" value="TPR-like"/>
    <property type="match status" value="2"/>
</dbReference>
<dbReference type="InterPro" id="IPR036388">
    <property type="entry name" value="WH-like_DNA-bd_sf"/>
</dbReference>
<dbReference type="Gene3D" id="1.25.40.10">
    <property type="entry name" value="Tetratricopeptide repeat domain"/>
    <property type="match status" value="2"/>
</dbReference>
<accession>A0ABP9HG97</accession>
<keyword evidence="6" id="KW-1185">Reference proteome</keyword>
<dbReference type="SUPFAM" id="SSF52540">
    <property type="entry name" value="P-loop containing nucleoside triphosphate hydrolases"/>
    <property type="match status" value="1"/>
</dbReference>
<dbReference type="Pfam" id="PF13191">
    <property type="entry name" value="AAA_16"/>
    <property type="match status" value="1"/>
</dbReference>
<evidence type="ECO:0000256" key="2">
    <source>
        <dbReference type="ARBA" id="ARBA00022840"/>
    </source>
</evidence>